<accession>A0A5A9MW49</accession>
<comment type="catalytic activity">
    <reaction evidence="6">
        <text>arsenic triglutathione + 3 [thioredoxin]-dithiol + 3 S-adenosyl-L-methionine = trimethylarsine + 3 [thioredoxin]-disulfide + 3 glutathione + 3 S-adenosyl-L-homocysteine + 3 H(+)</text>
        <dbReference type="Rhea" id="RHEA:69432"/>
        <dbReference type="Rhea" id="RHEA-COMP:10698"/>
        <dbReference type="Rhea" id="RHEA-COMP:10700"/>
        <dbReference type="ChEBI" id="CHEBI:15378"/>
        <dbReference type="ChEBI" id="CHEBI:27130"/>
        <dbReference type="ChEBI" id="CHEBI:29950"/>
        <dbReference type="ChEBI" id="CHEBI:50058"/>
        <dbReference type="ChEBI" id="CHEBI:57856"/>
        <dbReference type="ChEBI" id="CHEBI:57925"/>
        <dbReference type="ChEBI" id="CHEBI:59789"/>
        <dbReference type="ChEBI" id="CHEBI:183640"/>
        <dbReference type="EC" id="2.1.1.137"/>
    </reaction>
</comment>
<dbReference type="GO" id="GO:0032259">
    <property type="term" value="P:methylation"/>
    <property type="evidence" value="ECO:0007669"/>
    <property type="project" value="UniProtKB-KW"/>
</dbReference>
<sequence>MAGFDLLVCGKVLMDLQRTVQQRKRQTLNMSSAVHENVKNYYGSRLETSEDLQTNAACVMPSRPLPKSACEALGQVHPDVCKRYFGCGLVIPEKLEGCKVLDLGSGSGRDCYVLSKLVGERGQVTGLDMTDEMIVASQKYGQYHQEKFGYSKANTVFVKGYMEKLNKKTVIKEVYKVLKVSFYDIFFCIASCYEYHAFHGCISQEGGELYYSDMYASKVTPESFKEDPVLWGEGMAGALYWQDLITLMKETGFSTPHLVAGSHIVVQNPELQQKTGDVKYSSGTYRIFKLPQHSLTTKALVTYKGTVPDCVDCFEFDASHSFKTNVPVEVGAEMAAILQHTRFSTDFSITMLDIPDPNLSGNPQPFLKSCGEEKAHPIGGRTRRNITAAQCRSRFSA</sequence>
<organism evidence="8 9">
    <name type="scientific">Triplophysa tibetana</name>
    <dbReference type="NCBI Taxonomy" id="1572043"/>
    <lineage>
        <taxon>Eukaryota</taxon>
        <taxon>Metazoa</taxon>
        <taxon>Chordata</taxon>
        <taxon>Craniata</taxon>
        <taxon>Vertebrata</taxon>
        <taxon>Euteleostomi</taxon>
        <taxon>Actinopterygii</taxon>
        <taxon>Neopterygii</taxon>
        <taxon>Teleostei</taxon>
        <taxon>Ostariophysi</taxon>
        <taxon>Cypriniformes</taxon>
        <taxon>Nemacheilidae</taxon>
        <taxon>Triplophysa</taxon>
    </lineage>
</organism>
<dbReference type="Proteomes" id="UP000324632">
    <property type="component" value="Chromosome 25"/>
</dbReference>
<comment type="caution">
    <text evidence="8">The sequence shown here is derived from an EMBL/GenBank/DDBJ whole genome shotgun (WGS) entry which is preliminary data.</text>
</comment>
<evidence type="ECO:0000256" key="4">
    <source>
        <dbReference type="ARBA" id="ARBA00047941"/>
    </source>
</evidence>
<feature type="domain" description="Methyltransferase" evidence="7">
    <location>
        <begin position="96"/>
        <end position="252"/>
    </location>
</feature>
<evidence type="ECO:0000256" key="1">
    <source>
        <dbReference type="ARBA" id="ARBA00034487"/>
    </source>
</evidence>
<evidence type="ECO:0000256" key="2">
    <source>
        <dbReference type="ARBA" id="ARBA00034521"/>
    </source>
</evidence>
<evidence type="ECO:0000313" key="9">
    <source>
        <dbReference type="Proteomes" id="UP000324632"/>
    </source>
</evidence>
<keyword evidence="8" id="KW-0489">Methyltransferase</keyword>
<evidence type="ECO:0000256" key="6">
    <source>
        <dbReference type="ARBA" id="ARBA00048428"/>
    </source>
</evidence>
<evidence type="ECO:0000256" key="3">
    <source>
        <dbReference type="ARBA" id="ARBA00034545"/>
    </source>
</evidence>
<comment type="similarity">
    <text evidence="1">Belongs to the methyltransferase superfamily. Arsenite methyltransferase family.</text>
</comment>
<evidence type="ECO:0000313" key="8">
    <source>
        <dbReference type="EMBL" id="KAA0702104.1"/>
    </source>
</evidence>
<name>A0A5A9MW49_9TELE</name>
<dbReference type="Gene3D" id="3.40.50.150">
    <property type="entry name" value="Vaccinia Virus protein VP39"/>
    <property type="match status" value="2"/>
</dbReference>
<dbReference type="GO" id="GO:0030791">
    <property type="term" value="F:arsenite methyltransferase activity"/>
    <property type="evidence" value="ECO:0007669"/>
    <property type="project" value="UniProtKB-EC"/>
</dbReference>
<dbReference type="PANTHER" id="PTHR43675:SF7">
    <property type="entry name" value="ARSENITE METHYLTRANSFERASE"/>
    <property type="match status" value="1"/>
</dbReference>
<dbReference type="AlphaFoldDB" id="A0A5A9MW49"/>
<keyword evidence="9" id="KW-1185">Reference proteome</keyword>
<evidence type="ECO:0000256" key="5">
    <source>
        <dbReference type="ARBA" id="ARBA00047943"/>
    </source>
</evidence>
<keyword evidence="8" id="KW-0808">Transferase</keyword>
<dbReference type="Gene3D" id="3.40.5.100">
    <property type="match status" value="1"/>
</dbReference>
<dbReference type="PANTHER" id="PTHR43675">
    <property type="entry name" value="ARSENITE METHYLTRANSFERASE"/>
    <property type="match status" value="1"/>
</dbReference>
<comment type="catalytic activity">
    <reaction evidence="4">
        <text>arsenic triglutathione + [thioredoxin]-dithiol + S-adenosyl-L-methionine + 2 H2O = methylarsonous acid + [thioredoxin]-disulfide + 3 glutathione + S-adenosyl-L-homocysteine + H(+)</text>
        <dbReference type="Rhea" id="RHEA:69460"/>
        <dbReference type="Rhea" id="RHEA-COMP:10698"/>
        <dbReference type="Rhea" id="RHEA-COMP:10700"/>
        <dbReference type="ChEBI" id="CHEBI:15377"/>
        <dbReference type="ChEBI" id="CHEBI:15378"/>
        <dbReference type="ChEBI" id="CHEBI:17826"/>
        <dbReference type="ChEBI" id="CHEBI:29950"/>
        <dbReference type="ChEBI" id="CHEBI:50058"/>
        <dbReference type="ChEBI" id="CHEBI:57856"/>
        <dbReference type="ChEBI" id="CHEBI:57925"/>
        <dbReference type="ChEBI" id="CHEBI:59789"/>
        <dbReference type="ChEBI" id="CHEBI:183640"/>
        <dbReference type="EC" id="2.1.1.137"/>
    </reaction>
</comment>
<gene>
    <name evidence="8" type="ORF">E1301_Tti007930</name>
</gene>
<dbReference type="GO" id="GO:0005829">
    <property type="term" value="C:cytosol"/>
    <property type="evidence" value="ECO:0007669"/>
    <property type="project" value="TreeGrafter"/>
</dbReference>
<dbReference type="SUPFAM" id="SSF53335">
    <property type="entry name" value="S-adenosyl-L-methionine-dependent methyltransferases"/>
    <property type="match status" value="1"/>
</dbReference>
<dbReference type="EC" id="2.1.1.137" evidence="2"/>
<dbReference type="InterPro" id="IPR029063">
    <property type="entry name" value="SAM-dependent_MTases_sf"/>
</dbReference>
<evidence type="ECO:0000259" key="7">
    <source>
        <dbReference type="Pfam" id="PF13847"/>
    </source>
</evidence>
<reference evidence="8 9" key="1">
    <citation type="journal article" date="2019" name="Mol. Ecol. Resour.">
        <title>Chromosome-level genome assembly of Triplophysa tibetana, a fish adapted to the harsh high-altitude environment of the Tibetan Plateau.</title>
        <authorList>
            <person name="Yang X."/>
            <person name="Liu H."/>
            <person name="Ma Z."/>
            <person name="Zou Y."/>
            <person name="Zou M."/>
            <person name="Mao Y."/>
            <person name="Li X."/>
            <person name="Wang H."/>
            <person name="Chen T."/>
            <person name="Wang W."/>
            <person name="Yang R."/>
        </authorList>
    </citation>
    <scope>NUCLEOTIDE SEQUENCE [LARGE SCALE GENOMIC DNA]</scope>
    <source>
        <strain evidence="8">TTIB1903HZAU</strain>
        <tissue evidence="8">Muscle</tissue>
    </source>
</reference>
<dbReference type="InterPro" id="IPR026669">
    <property type="entry name" value="Arsenite_MeTrfase-like"/>
</dbReference>
<dbReference type="GO" id="GO:0018872">
    <property type="term" value="P:arsonoacetate metabolic process"/>
    <property type="evidence" value="ECO:0007669"/>
    <property type="project" value="TreeGrafter"/>
</dbReference>
<protein>
    <recommendedName>
        <fullName evidence="3">Arsenite methyltransferase</fullName>
        <ecNumber evidence="2">2.1.1.137</ecNumber>
    </recommendedName>
</protein>
<comment type="catalytic activity">
    <reaction evidence="5">
        <text>arsenic triglutathione + 2 [thioredoxin]-dithiol + 2 S-adenosyl-L-methionine + H2O = dimethylarsinous acid + 2 [thioredoxin]-disulfide + 3 glutathione + 2 S-adenosyl-L-homocysteine + 2 H(+)</text>
        <dbReference type="Rhea" id="RHEA:69464"/>
        <dbReference type="Rhea" id="RHEA-COMP:10698"/>
        <dbReference type="Rhea" id="RHEA-COMP:10700"/>
        <dbReference type="ChEBI" id="CHEBI:15377"/>
        <dbReference type="ChEBI" id="CHEBI:15378"/>
        <dbReference type="ChEBI" id="CHEBI:23808"/>
        <dbReference type="ChEBI" id="CHEBI:29950"/>
        <dbReference type="ChEBI" id="CHEBI:50058"/>
        <dbReference type="ChEBI" id="CHEBI:57856"/>
        <dbReference type="ChEBI" id="CHEBI:57925"/>
        <dbReference type="ChEBI" id="CHEBI:59789"/>
        <dbReference type="ChEBI" id="CHEBI:183640"/>
        <dbReference type="EC" id="2.1.1.137"/>
    </reaction>
</comment>
<dbReference type="CDD" id="cd02440">
    <property type="entry name" value="AdoMet_MTases"/>
    <property type="match status" value="1"/>
</dbReference>
<dbReference type="GO" id="GO:0009404">
    <property type="term" value="P:toxin metabolic process"/>
    <property type="evidence" value="ECO:0007669"/>
    <property type="project" value="TreeGrafter"/>
</dbReference>
<dbReference type="Pfam" id="PF13847">
    <property type="entry name" value="Methyltransf_31"/>
    <property type="match status" value="1"/>
</dbReference>
<proteinExistence type="inferred from homology"/>
<dbReference type="EMBL" id="SOYY01000025">
    <property type="protein sequence ID" value="KAA0702104.1"/>
    <property type="molecule type" value="Genomic_DNA"/>
</dbReference>
<dbReference type="InterPro" id="IPR025714">
    <property type="entry name" value="Methyltranfer_dom"/>
</dbReference>